<keyword evidence="3" id="KW-1185">Reference proteome</keyword>
<organism evidence="2 3">
    <name type="scientific">Aspergillus pseudodeflectus</name>
    <dbReference type="NCBI Taxonomy" id="176178"/>
    <lineage>
        <taxon>Eukaryota</taxon>
        <taxon>Fungi</taxon>
        <taxon>Dikarya</taxon>
        <taxon>Ascomycota</taxon>
        <taxon>Pezizomycotina</taxon>
        <taxon>Eurotiomycetes</taxon>
        <taxon>Eurotiomycetidae</taxon>
        <taxon>Eurotiales</taxon>
        <taxon>Aspergillaceae</taxon>
        <taxon>Aspergillus</taxon>
        <taxon>Aspergillus subgen. Nidulantes</taxon>
    </lineage>
</organism>
<evidence type="ECO:0000313" key="3">
    <source>
        <dbReference type="Proteomes" id="UP001610444"/>
    </source>
</evidence>
<protein>
    <recommendedName>
        <fullName evidence="4">F-box domain-containing protein</fullName>
    </recommendedName>
</protein>
<evidence type="ECO:0000313" key="2">
    <source>
        <dbReference type="EMBL" id="KAL2853505.1"/>
    </source>
</evidence>
<reference evidence="2 3" key="1">
    <citation type="submission" date="2024-07" db="EMBL/GenBank/DDBJ databases">
        <title>Section-level genome sequencing and comparative genomics of Aspergillus sections Usti and Cavernicolus.</title>
        <authorList>
            <consortium name="Lawrence Berkeley National Laboratory"/>
            <person name="Nybo J.L."/>
            <person name="Vesth T.C."/>
            <person name="Theobald S."/>
            <person name="Frisvad J.C."/>
            <person name="Larsen T.O."/>
            <person name="Kjaerboelling I."/>
            <person name="Rothschild-Mancinelli K."/>
            <person name="Lyhne E.K."/>
            <person name="Kogle M.E."/>
            <person name="Barry K."/>
            <person name="Clum A."/>
            <person name="Na H."/>
            <person name="Ledsgaard L."/>
            <person name="Lin J."/>
            <person name="Lipzen A."/>
            <person name="Kuo A."/>
            <person name="Riley R."/>
            <person name="Mondo S."/>
            <person name="LaButti K."/>
            <person name="Haridas S."/>
            <person name="Pangalinan J."/>
            <person name="Salamov A.A."/>
            <person name="Simmons B.A."/>
            <person name="Magnuson J.K."/>
            <person name="Chen J."/>
            <person name="Drula E."/>
            <person name="Henrissat B."/>
            <person name="Wiebenga A."/>
            <person name="Lubbers R.J."/>
            <person name="Gomes A.C."/>
            <person name="Macurrencykelacurrency M.R."/>
            <person name="Stajich J."/>
            <person name="Grigoriev I.V."/>
            <person name="Mortensen U.H."/>
            <person name="De vries R.P."/>
            <person name="Baker S.E."/>
            <person name="Andersen M.R."/>
        </authorList>
    </citation>
    <scope>NUCLEOTIDE SEQUENCE [LARGE SCALE GENOMIC DNA]</scope>
    <source>
        <strain evidence="2 3">CBS 756.74</strain>
    </source>
</reference>
<name>A0ABR4KML1_9EURO</name>
<sequence>MPVSFSPNWCLERKLLAKMEISFFSFPMEIIAITCGYLANSSLKPLRLSCKRASEIVPLHLNRVFLSANPLNISIFRSIAESEKFRYGVKEIIWDDARFISAPPEVPDPDSHHGHLQMNLKQGAPDWFVRMCRENIRFVARRARRALDVNRPAHLARVEQIATTSAIPTPPLKPSHKRCPMYAAVIP</sequence>
<proteinExistence type="predicted"/>
<gene>
    <name evidence="2" type="ORF">BJX68DRAFT_264973</name>
</gene>
<feature type="transmembrane region" description="Helical" evidence="1">
    <location>
        <begin position="21"/>
        <end position="39"/>
    </location>
</feature>
<accession>A0ABR4KML1</accession>
<keyword evidence="1" id="KW-0472">Membrane</keyword>
<dbReference type="Proteomes" id="UP001610444">
    <property type="component" value="Unassembled WGS sequence"/>
</dbReference>
<keyword evidence="1" id="KW-1133">Transmembrane helix</keyword>
<comment type="caution">
    <text evidence="2">The sequence shown here is derived from an EMBL/GenBank/DDBJ whole genome shotgun (WGS) entry which is preliminary data.</text>
</comment>
<evidence type="ECO:0000256" key="1">
    <source>
        <dbReference type="SAM" id="Phobius"/>
    </source>
</evidence>
<dbReference type="RefSeq" id="XP_070900871.1">
    <property type="nucleotide sequence ID" value="XM_071045111.1"/>
</dbReference>
<dbReference type="GeneID" id="98160275"/>
<evidence type="ECO:0008006" key="4">
    <source>
        <dbReference type="Google" id="ProtNLM"/>
    </source>
</evidence>
<dbReference type="EMBL" id="JBFXLR010000013">
    <property type="protein sequence ID" value="KAL2853505.1"/>
    <property type="molecule type" value="Genomic_DNA"/>
</dbReference>
<keyword evidence="1" id="KW-0812">Transmembrane</keyword>